<dbReference type="AlphaFoldDB" id="A0AAD9IDK9"/>
<feature type="region of interest" description="Disordered" evidence="7">
    <location>
        <begin position="324"/>
        <end position="485"/>
    </location>
</feature>
<feature type="compositionally biased region" description="Basic residues" evidence="7">
    <location>
        <begin position="926"/>
        <end position="935"/>
    </location>
</feature>
<dbReference type="PANTHER" id="PTHR23183">
    <property type="entry name" value="NOP14"/>
    <property type="match status" value="1"/>
</dbReference>
<keyword evidence="5" id="KW-0539">Nucleus</keyword>
<dbReference type="EMBL" id="JASFZW010000012">
    <property type="protein sequence ID" value="KAK2075983.1"/>
    <property type="molecule type" value="Genomic_DNA"/>
</dbReference>
<evidence type="ECO:0000256" key="1">
    <source>
        <dbReference type="ARBA" id="ARBA00004604"/>
    </source>
</evidence>
<name>A0AAD9IDK9_PROWI</name>
<dbReference type="Proteomes" id="UP001255856">
    <property type="component" value="Unassembled WGS sequence"/>
</dbReference>
<comment type="subcellular location">
    <subcellularLocation>
        <location evidence="1">Nucleus</location>
        <location evidence="1">Nucleolus</location>
    </subcellularLocation>
</comment>
<keyword evidence="4" id="KW-0698">rRNA processing</keyword>
<evidence type="ECO:0000313" key="9">
    <source>
        <dbReference type="Proteomes" id="UP001255856"/>
    </source>
</evidence>
<dbReference type="PANTHER" id="PTHR23183:SF0">
    <property type="entry name" value="NUCLEOLAR PROTEIN 14"/>
    <property type="match status" value="1"/>
</dbReference>
<evidence type="ECO:0000313" key="8">
    <source>
        <dbReference type="EMBL" id="KAK2075983.1"/>
    </source>
</evidence>
<evidence type="ECO:0000256" key="5">
    <source>
        <dbReference type="ARBA" id="ARBA00023242"/>
    </source>
</evidence>
<dbReference type="GO" id="GO:0030692">
    <property type="term" value="C:Noc4p-Nop14p complex"/>
    <property type="evidence" value="ECO:0007669"/>
    <property type="project" value="TreeGrafter"/>
</dbReference>
<comment type="caution">
    <text evidence="8">The sequence shown here is derived from an EMBL/GenBank/DDBJ whole genome shotgun (WGS) entry which is preliminary data.</text>
</comment>
<feature type="compositionally biased region" description="Basic residues" evidence="7">
    <location>
        <begin position="1"/>
        <end position="16"/>
    </location>
</feature>
<dbReference type="InterPro" id="IPR007276">
    <property type="entry name" value="Nop14"/>
</dbReference>
<evidence type="ECO:0000256" key="4">
    <source>
        <dbReference type="ARBA" id="ARBA00022552"/>
    </source>
</evidence>
<feature type="compositionally biased region" description="Basic and acidic residues" evidence="7">
    <location>
        <begin position="680"/>
        <end position="690"/>
    </location>
</feature>
<dbReference type="GO" id="GO:0030490">
    <property type="term" value="P:maturation of SSU-rRNA"/>
    <property type="evidence" value="ECO:0007669"/>
    <property type="project" value="TreeGrafter"/>
</dbReference>
<keyword evidence="3" id="KW-0690">Ribosome biogenesis</keyword>
<feature type="region of interest" description="Disordered" evidence="7">
    <location>
        <begin position="680"/>
        <end position="700"/>
    </location>
</feature>
<protein>
    <recommendedName>
        <fullName evidence="10">Nucleolar protein 14</fullName>
    </recommendedName>
</protein>
<evidence type="ECO:0008006" key="10">
    <source>
        <dbReference type="Google" id="ProtNLM"/>
    </source>
</evidence>
<gene>
    <name evidence="8" type="ORF">QBZ16_001319</name>
</gene>
<evidence type="ECO:0000256" key="7">
    <source>
        <dbReference type="SAM" id="MobiDB-lite"/>
    </source>
</evidence>
<feature type="region of interest" description="Disordered" evidence="7">
    <location>
        <begin position="1"/>
        <end position="25"/>
    </location>
</feature>
<organism evidence="8 9">
    <name type="scientific">Prototheca wickerhamii</name>
    <dbReference type="NCBI Taxonomy" id="3111"/>
    <lineage>
        <taxon>Eukaryota</taxon>
        <taxon>Viridiplantae</taxon>
        <taxon>Chlorophyta</taxon>
        <taxon>core chlorophytes</taxon>
        <taxon>Trebouxiophyceae</taxon>
        <taxon>Chlorellales</taxon>
        <taxon>Chlorellaceae</taxon>
        <taxon>Prototheca</taxon>
    </lineage>
</organism>
<proteinExistence type="inferred from homology"/>
<sequence>MAKKKGSQRPKGKVAARRPLDNPFEVLKSHKKFDVLGRKKEKNQNKLKQRGAATELKTLLVEYKQLRKANAFIDRRFGEGDETLSQDERALARLQKQRANELAGNKYALPEEGDEIELTHLGKSLAEAEGLGQDWDEDLEDPYMKQLEDLYHFGGGKDESDELFTLKEGGEAEGKEEAAPRKTKAEVMAELIAKSKAFRAAKQAQREEDVNETEALDAAFKALRGKGALFGAVKKGRRQGGEEEAEAEVGDAAFDRAARELAFEAKGSAGDRLKTQEEEAAEEAARAERAERAQRLRAKLGLAEEDEDEAERAAADLLAAKGGFAARRARHEASQLKRKRGESGDALEDEDDFVAGSDDEDGLDSDEEGPAGGLEARQRRRAAGDHPLQAAFRQVAAKLLNRHTGEESEEEEDEEEDEEEEEGSELDDSELDGEEDDEEEEEGREGQSEEEGSQAPSDSEENATAEPEAADAPLTEDEPLDPEALPGTYAQFAACAAALDAEGLRSYVGRLRAVHAAQLAQGHRAGMQLFYGMLMQHFASVAARGGASAPALLDALFPHLLALTSAVPYYAATLARAPAALALADPVAAADAWPQPGALSVMALLLELFPVLDRRHPVLTPLALLMGRYLVYCPVTRGLHAAIGLAMAGLLSAAGSPAQRFAPEPLRFATRALRSCVAGVHDDKETKESNDASSTSQGSIEDLSEAGLIETPVPDTWLAAARNADADAAFAPPSLSELAAGVDVERWATPAGAATLACVAARQVARSAAALEGCEAAPEALAPALAALEADLPACVVAEARAARDAVKTRVEATLASRKPMLLAALLKLEESKQFNPRFEDGFVAGKDYDPDRERAERRKLQRQLRKEERGAARELRKDSAFMAGVRDRDKAAQQGAFLKSERRALSILEKQEADYRSGGQGGMWKKGKEKAKMR</sequence>
<accession>A0AAD9IDK9</accession>
<feature type="region of interest" description="Disordered" evidence="7">
    <location>
        <begin position="265"/>
        <end position="294"/>
    </location>
</feature>
<feature type="region of interest" description="Disordered" evidence="7">
    <location>
        <begin position="911"/>
        <end position="935"/>
    </location>
</feature>
<dbReference type="Pfam" id="PF04147">
    <property type="entry name" value="Nop14"/>
    <property type="match status" value="1"/>
</dbReference>
<reference evidence="8" key="1">
    <citation type="submission" date="2021-01" db="EMBL/GenBank/DDBJ databases">
        <authorList>
            <person name="Eckstrom K.M.E."/>
        </authorList>
    </citation>
    <scope>NUCLEOTIDE SEQUENCE</scope>
    <source>
        <strain evidence="8">UVCC 0001</strain>
    </source>
</reference>
<dbReference type="GO" id="GO:0032040">
    <property type="term" value="C:small-subunit processome"/>
    <property type="evidence" value="ECO:0007669"/>
    <property type="project" value="InterPro"/>
</dbReference>
<evidence type="ECO:0000256" key="2">
    <source>
        <dbReference type="ARBA" id="ARBA00007466"/>
    </source>
</evidence>
<evidence type="ECO:0000256" key="3">
    <source>
        <dbReference type="ARBA" id="ARBA00022517"/>
    </source>
</evidence>
<feature type="compositionally biased region" description="Acidic residues" evidence="7">
    <location>
        <begin position="345"/>
        <end position="369"/>
    </location>
</feature>
<feature type="compositionally biased region" description="Acidic residues" evidence="7">
    <location>
        <begin position="407"/>
        <end position="463"/>
    </location>
</feature>
<comment type="function">
    <text evidence="6">Involved in nucleolar processing of pre-18S ribosomal RNA. Has a role in the nuclear export of 40S pre-ribosomal subunit to the cytoplasm.</text>
</comment>
<keyword evidence="9" id="KW-1185">Reference proteome</keyword>
<evidence type="ECO:0000256" key="6">
    <source>
        <dbReference type="ARBA" id="ARBA00024695"/>
    </source>
</evidence>
<comment type="similarity">
    <text evidence="2">Belongs to the NOP14 family.</text>
</comment>